<keyword evidence="2" id="KW-1185">Reference proteome</keyword>
<sequence>MTDSEIILKRIETVNVNDKEALDRLDVDIYEYIFRENGYQSRVAISLGIPSGLPQYTRSRDTLKAIRPEGWTFRIFQDMNLKWQACLYKTGSAFFGGMTIWFPTEELAELHTVIQAIAHERQ</sequence>
<name>A0A4R5DTJ2_9BACT</name>
<proteinExistence type="predicted"/>
<organism evidence="1 2">
    <name type="scientific">Dyadobacter psychrotolerans</name>
    <dbReference type="NCBI Taxonomy" id="2541721"/>
    <lineage>
        <taxon>Bacteria</taxon>
        <taxon>Pseudomonadati</taxon>
        <taxon>Bacteroidota</taxon>
        <taxon>Cytophagia</taxon>
        <taxon>Cytophagales</taxon>
        <taxon>Spirosomataceae</taxon>
        <taxon>Dyadobacter</taxon>
    </lineage>
</organism>
<gene>
    <name evidence="1" type="ORF">E0F88_07560</name>
</gene>
<dbReference type="AlphaFoldDB" id="A0A4R5DTJ2"/>
<dbReference type="RefSeq" id="WP_131957605.1">
    <property type="nucleotide sequence ID" value="NZ_SMFL01000002.1"/>
</dbReference>
<accession>A0A4R5DTJ2</accession>
<protein>
    <submittedName>
        <fullName evidence="1">Uncharacterized protein</fullName>
    </submittedName>
</protein>
<dbReference type="OrthoDB" id="957987at2"/>
<comment type="caution">
    <text evidence="1">The sequence shown here is derived from an EMBL/GenBank/DDBJ whole genome shotgun (WGS) entry which is preliminary data.</text>
</comment>
<reference evidence="1 2" key="1">
    <citation type="submission" date="2019-03" db="EMBL/GenBank/DDBJ databases">
        <title>Dyadobacter AR-3-6 sp. nov., isolated from arctic soil.</title>
        <authorList>
            <person name="Chaudhary D.K."/>
        </authorList>
    </citation>
    <scope>NUCLEOTIDE SEQUENCE [LARGE SCALE GENOMIC DNA]</scope>
    <source>
        <strain evidence="1 2">AR-3-6</strain>
    </source>
</reference>
<dbReference type="Proteomes" id="UP000294850">
    <property type="component" value="Unassembled WGS sequence"/>
</dbReference>
<dbReference type="EMBL" id="SMFL01000002">
    <property type="protein sequence ID" value="TDE17739.1"/>
    <property type="molecule type" value="Genomic_DNA"/>
</dbReference>
<evidence type="ECO:0000313" key="2">
    <source>
        <dbReference type="Proteomes" id="UP000294850"/>
    </source>
</evidence>
<evidence type="ECO:0000313" key="1">
    <source>
        <dbReference type="EMBL" id="TDE17739.1"/>
    </source>
</evidence>